<keyword evidence="1" id="KW-0472">Membrane</keyword>
<accession>A0ABP7NW17</accession>
<feature type="transmembrane region" description="Helical" evidence="1">
    <location>
        <begin position="73"/>
        <end position="95"/>
    </location>
</feature>
<name>A0ABP7NW17_9GAMM</name>
<feature type="transmembrane region" description="Helical" evidence="1">
    <location>
        <begin position="34"/>
        <end position="53"/>
    </location>
</feature>
<keyword evidence="1" id="KW-1133">Transmembrane helix</keyword>
<dbReference type="Proteomes" id="UP001501337">
    <property type="component" value="Unassembled WGS sequence"/>
</dbReference>
<dbReference type="InterPro" id="IPR047730">
    <property type="entry name" value="ABZJ_00895-like"/>
</dbReference>
<evidence type="ECO:0000313" key="2">
    <source>
        <dbReference type="EMBL" id="GAA3955240.1"/>
    </source>
</evidence>
<keyword evidence="1" id="KW-0812">Transmembrane</keyword>
<dbReference type="EMBL" id="BAABBO010000007">
    <property type="protein sequence ID" value="GAA3955240.1"/>
    <property type="molecule type" value="Genomic_DNA"/>
</dbReference>
<organism evidence="2 3">
    <name type="scientific">Allohahella marinimesophila</name>
    <dbReference type="NCBI Taxonomy" id="1054972"/>
    <lineage>
        <taxon>Bacteria</taxon>
        <taxon>Pseudomonadati</taxon>
        <taxon>Pseudomonadota</taxon>
        <taxon>Gammaproteobacteria</taxon>
        <taxon>Oceanospirillales</taxon>
        <taxon>Hahellaceae</taxon>
        <taxon>Allohahella</taxon>
    </lineage>
</organism>
<sequence length="144" mass="15711">MSLKKYLLRFTVAYVVLLIAIAIVLGYFERESNTGANMGALMGAALLAVSKFISDHKRPPDAREKRILVMSSFLASLVVSVALFILSVMLAGGTATLESLNSIPTTILLGVIAFVCLLNLVVLWLVYGYMARKQFEALQKKGKI</sequence>
<comment type="caution">
    <text evidence="2">The sequence shown here is derived from an EMBL/GenBank/DDBJ whole genome shotgun (WGS) entry which is preliminary data.</text>
</comment>
<proteinExistence type="predicted"/>
<feature type="transmembrane region" description="Helical" evidence="1">
    <location>
        <begin position="107"/>
        <end position="130"/>
    </location>
</feature>
<feature type="transmembrane region" description="Helical" evidence="1">
    <location>
        <begin position="7"/>
        <end position="28"/>
    </location>
</feature>
<reference evidence="3" key="1">
    <citation type="journal article" date="2019" name="Int. J. Syst. Evol. Microbiol.">
        <title>The Global Catalogue of Microorganisms (GCM) 10K type strain sequencing project: providing services to taxonomists for standard genome sequencing and annotation.</title>
        <authorList>
            <consortium name="The Broad Institute Genomics Platform"/>
            <consortium name="The Broad Institute Genome Sequencing Center for Infectious Disease"/>
            <person name="Wu L."/>
            <person name="Ma J."/>
        </authorList>
    </citation>
    <scope>NUCLEOTIDE SEQUENCE [LARGE SCALE GENOMIC DNA]</scope>
    <source>
        <strain evidence="3">JCM 17555</strain>
    </source>
</reference>
<protein>
    <submittedName>
        <fullName evidence="2">Uncharacterized protein</fullName>
    </submittedName>
</protein>
<evidence type="ECO:0000313" key="3">
    <source>
        <dbReference type="Proteomes" id="UP001501337"/>
    </source>
</evidence>
<dbReference type="NCBIfam" id="NF038216">
    <property type="entry name" value="ABZJ_00895_fam"/>
    <property type="match status" value="1"/>
</dbReference>
<evidence type="ECO:0000256" key="1">
    <source>
        <dbReference type="SAM" id="Phobius"/>
    </source>
</evidence>
<keyword evidence="3" id="KW-1185">Reference proteome</keyword>
<dbReference type="RefSeq" id="WP_344804366.1">
    <property type="nucleotide sequence ID" value="NZ_BAABBO010000007.1"/>
</dbReference>
<gene>
    <name evidence="2" type="ORF">GCM10022278_12270</name>
</gene>